<protein>
    <submittedName>
        <fullName evidence="2">Uncharacterized protein</fullName>
    </submittedName>
</protein>
<evidence type="ECO:0000313" key="2">
    <source>
        <dbReference type="EMBL" id="SEK59109.1"/>
    </source>
</evidence>
<name>A0A1H7I9D4_9ACTN</name>
<organism evidence="2 3">
    <name type="scientific">Nonomuraea pusilla</name>
    <dbReference type="NCBI Taxonomy" id="46177"/>
    <lineage>
        <taxon>Bacteria</taxon>
        <taxon>Bacillati</taxon>
        <taxon>Actinomycetota</taxon>
        <taxon>Actinomycetes</taxon>
        <taxon>Streptosporangiales</taxon>
        <taxon>Streptosporangiaceae</taxon>
        <taxon>Nonomuraea</taxon>
    </lineage>
</organism>
<keyword evidence="1" id="KW-0812">Transmembrane</keyword>
<accession>A0A1H7I9D4</accession>
<evidence type="ECO:0000313" key="3">
    <source>
        <dbReference type="Proteomes" id="UP000198953"/>
    </source>
</evidence>
<dbReference type="EMBL" id="FOBF01000002">
    <property type="protein sequence ID" value="SEK59109.1"/>
    <property type="molecule type" value="Genomic_DNA"/>
</dbReference>
<sequence length="92" mass="9317">MSNALGLIPGSVGGAIGYRRELAGQGRRVVRFGAVAVHGGHFAAAQGIVYTALTGTLLDEDAQRVNAVKNVLVALVNIVAVGAVSIGHLLLS</sequence>
<proteinExistence type="predicted"/>
<keyword evidence="1" id="KW-0472">Membrane</keyword>
<keyword evidence="1" id="KW-1133">Transmembrane helix</keyword>
<keyword evidence="3" id="KW-1185">Reference proteome</keyword>
<evidence type="ECO:0000256" key="1">
    <source>
        <dbReference type="SAM" id="Phobius"/>
    </source>
</evidence>
<feature type="transmembrane region" description="Helical" evidence="1">
    <location>
        <begin position="71"/>
        <end position="91"/>
    </location>
</feature>
<dbReference type="STRING" id="46177.SAMN05660976_00731"/>
<dbReference type="Proteomes" id="UP000198953">
    <property type="component" value="Unassembled WGS sequence"/>
</dbReference>
<gene>
    <name evidence="2" type="ORF">SAMN05660976_00731</name>
</gene>
<reference evidence="2 3" key="1">
    <citation type="submission" date="2016-10" db="EMBL/GenBank/DDBJ databases">
        <authorList>
            <person name="de Groot N.N."/>
        </authorList>
    </citation>
    <scope>NUCLEOTIDE SEQUENCE [LARGE SCALE GENOMIC DNA]</scope>
    <source>
        <strain evidence="2 3">DSM 43357</strain>
    </source>
</reference>
<dbReference type="AlphaFoldDB" id="A0A1H7I9D4"/>
<feature type="transmembrane region" description="Helical" evidence="1">
    <location>
        <begin position="29"/>
        <end position="51"/>
    </location>
</feature>